<feature type="transmembrane region" description="Helical" evidence="8">
    <location>
        <begin position="409"/>
        <end position="434"/>
    </location>
</feature>
<dbReference type="NCBIfam" id="TIGR00886">
    <property type="entry name" value="2A0108"/>
    <property type="match status" value="1"/>
</dbReference>
<feature type="transmembrane region" description="Helical" evidence="8">
    <location>
        <begin position="385"/>
        <end position="403"/>
    </location>
</feature>
<comment type="subcellular location">
    <subcellularLocation>
        <location evidence="8">Cell membrane</location>
        <topology evidence="8">Multi-pass membrane protein</topology>
    </subcellularLocation>
    <subcellularLocation>
        <location evidence="1">Membrane</location>
        <topology evidence="1">Multi-pass membrane protein</topology>
    </subcellularLocation>
</comment>
<dbReference type="Gene3D" id="1.20.1250.20">
    <property type="entry name" value="MFS general substrate transporter like domains"/>
    <property type="match status" value="2"/>
</dbReference>
<dbReference type="GO" id="GO:0042128">
    <property type="term" value="P:nitrate assimilation"/>
    <property type="evidence" value="ECO:0007669"/>
    <property type="project" value="UniProtKB-UniRule"/>
</dbReference>
<evidence type="ECO:0000256" key="3">
    <source>
        <dbReference type="ARBA" id="ARBA00022448"/>
    </source>
</evidence>
<feature type="transmembrane region" description="Helical" evidence="8">
    <location>
        <begin position="71"/>
        <end position="91"/>
    </location>
</feature>
<evidence type="ECO:0000256" key="8">
    <source>
        <dbReference type="RuleBase" id="RU366033"/>
    </source>
</evidence>
<keyword evidence="7 8" id="KW-0472">Membrane</keyword>
<dbReference type="GO" id="GO:0005886">
    <property type="term" value="C:plasma membrane"/>
    <property type="evidence" value="ECO:0007669"/>
    <property type="project" value="UniProtKB-SubCell"/>
</dbReference>
<reference evidence="10 11" key="1">
    <citation type="submission" date="2016-07" db="EMBL/GenBank/DDBJ databases">
        <title>Pervasive Adenine N6-methylation of Active Genes in Fungi.</title>
        <authorList>
            <consortium name="DOE Joint Genome Institute"/>
            <person name="Mondo S.J."/>
            <person name="Dannebaum R.O."/>
            <person name="Kuo R.C."/>
            <person name="Labutti K."/>
            <person name="Haridas S."/>
            <person name="Kuo A."/>
            <person name="Salamov A."/>
            <person name="Ahrendt S.R."/>
            <person name="Lipzen A."/>
            <person name="Sullivan W."/>
            <person name="Andreopoulos W.B."/>
            <person name="Clum A."/>
            <person name="Lindquist E."/>
            <person name="Daum C."/>
            <person name="Ramamoorthy G.K."/>
            <person name="Gryganskyi A."/>
            <person name="Culley D."/>
            <person name="Magnuson J.K."/>
            <person name="James T.Y."/>
            <person name="O'Malley M.A."/>
            <person name="Stajich J.E."/>
            <person name="Spatafora J.W."/>
            <person name="Visel A."/>
            <person name="Grigoriev I.V."/>
        </authorList>
    </citation>
    <scope>NUCLEOTIDE SEQUENCE [LARGE SCALE GENOMIC DNA]</scope>
    <source>
        <strain evidence="10 11">62-1032</strain>
    </source>
</reference>
<evidence type="ECO:0000256" key="7">
    <source>
        <dbReference type="ARBA" id="ARBA00023136"/>
    </source>
</evidence>
<evidence type="ECO:0000256" key="9">
    <source>
        <dbReference type="SAM" id="MobiDB-lite"/>
    </source>
</evidence>
<evidence type="ECO:0000313" key="11">
    <source>
        <dbReference type="Proteomes" id="UP000193467"/>
    </source>
</evidence>
<dbReference type="EMBL" id="MCGR01000049">
    <property type="protein sequence ID" value="ORY72909.1"/>
    <property type="molecule type" value="Genomic_DNA"/>
</dbReference>
<dbReference type="STRING" id="106004.A0A1Y2EN17"/>
<dbReference type="AlphaFoldDB" id="A0A1Y2EN17"/>
<feature type="transmembrane region" description="Helical" evidence="8">
    <location>
        <begin position="441"/>
        <end position="464"/>
    </location>
</feature>
<evidence type="ECO:0000256" key="5">
    <source>
        <dbReference type="ARBA" id="ARBA00022989"/>
    </source>
</evidence>
<comment type="caution">
    <text evidence="8">Lacks conserved residue(s) required for the propagation of feature annotation.</text>
</comment>
<name>A0A1Y2EN17_9BASI</name>
<feature type="transmembrane region" description="Helical" evidence="8">
    <location>
        <begin position="33"/>
        <end position="51"/>
    </location>
</feature>
<evidence type="ECO:0000313" key="10">
    <source>
        <dbReference type="EMBL" id="ORY72909.1"/>
    </source>
</evidence>
<dbReference type="PANTHER" id="PTHR23515">
    <property type="entry name" value="HIGH-AFFINITY NITRATE TRANSPORTER 2.3"/>
    <property type="match status" value="1"/>
</dbReference>
<dbReference type="Pfam" id="PF07690">
    <property type="entry name" value="MFS_1"/>
    <property type="match status" value="1"/>
</dbReference>
<keyword evidence="5 8" id="KW-1133">Transmembrane helix</keyword>
<dbReference type="InterPro" id="IPR011701">
    <property type="entry name" value="MFS"/>
</dbReference>
<evidence type="ECO:0000256" key="1">
    <source>
        <dbReference type="ARBA" id="ARBA00004141"/>
    </source>
</evidence>
<dbReference type="GO" id="GO:0015112">
    <property type="term" value="F:nitrate transmembrane transporter activity"/>
    <property type="evidence" value="ECO:0007669"/>
    <property type="project" value="UniProtKB-UniRule"/>
</dbReference>
<dbReference type="InterPro" id="IPR036259">
    <property type="entry name" value="MFS_trans_sf"/>
</dbReference>
<keyword evidence="11" id="KW-1185">Reference proteome</keyword>
<feature type="transmembrane region" description="Helical" evidence="8">
    <location>
        <begin position="124"/>
        <end position="148"/>
    </location>
</feature>
<dbReference type="OrthoDB" id="434240at2759"/>
<proteinExistence type="inferred from homology"/>
<keyword evidence="8" id="KW-1003">Cell membrane</keyword>
<feature type="transmembrane region" description="Helical" evidence="8">
    <location>
        <begin position="194"/>
        <end position="214"/>
    </location>
</feature>
<feature type="transmembrane region" description="Helical" evidence="8">
    <location>
        <begin position="98"/>
        <end position="118"/>
    </location>
</feature>
<dbReference type="GO" id="GO:0015113">
    <property type="term" value="F:nitrite transmembrane transporter activity"/>
    <property type="evidence" value="ECO:0007669"/>
    <property type="project" value="InterPro"/>
</dbReference>
<accession>A0A1Y2EN17</accession>
<dbReference type="InterPro" id="IPR004737">
    <property type="entry name" value="NO3_transporter_NarK/NarU-like"/>
</dbReference>
<comment type="caution">
    <text evidence="10">The sequence shown here is derived from an EMBL/GenBank/DDBJ whole genome shotgun (WGS) entry which is preliminary data.</text>
</comment>
<evidence type="ECO:0000256" key="6">
    <source>
        <dbReference type="ARBA" id="ARBA00023063"/>
    </source>
</evidence>
<evidence type="ECO:0000256" key="4">
    <source>
        <dbReference type="ARBA" id="ARBA00022692"/>
    </source>
</evidence>
<protein>
    <recommendedName>
        <fullName evidence="8">Nitrate/nitrite transporter</fullName>
    </recommendedName>
</protein>
<dbReference type="InParanoid" id="A0A1Y2EN17"/>
<feature type="transmembrane region" description="Helical" evidence="8">
    <location>
        <begin position="155"/>
        <end position="174"/>
    </location>
</feature>
<organism evidence="10 11">
    <name type="scientific">Leucosporidium creatinivorum</name>
    <dbReference type="NCBI Taxonomy" id="106004"/>
    <lineage>
        <taxon>Eukaryota</taxon>
        <taxon>Fungi</taxon>
        <taxon>Dikarya</taxon>
        <taxon>Basidiomycota</taxon>
        <taxon>Pucciniomycotina</taxon>
        <taxon>Microbotryomycetes</taxon>
        <taxon>Leucosporidiales</taxon>
        <taxon>Leucosporidium</taxon>
    </lineage>
</organism>
<comment type="similarity">
    <text evidence="2 8">Belongs to the major facilitator superfamily. Nitrate/nitrite porter (TC 2.A.1.8) family.</text>
</comment>
<keyword evidence="4 8" id="KW-0812">Transmembrane</keyword>
<feature type="region of interest" description="Disordered" evidence="9">
    <location>
        <begin position="255"/>
        <end position="278"/>
    </location>
</feature>
<dbReference type="SUPFAM" id="SSF103473">
    <property type="entry name" value="MFS general substrate transporter"/>
    <property type="match status" value="1"/>
</dbReference>
<keyword evidence="6 8" id="KW-0534">Nitrate assimilation</keyword>
<gene>
    <name evidence="10" type="ORF">BCR35DRAFT_269163</name>
</gene>
<dbReference type="Proteomes" id="UP000193467">
    <property type="component" value="Unassembled WGS sequence"/>
</dbReference>
<keyword evidence="3 8" id="KW-0813">Transport</keyword>
<evidence type="ECO:0000256" key="2">
    <source>
        <dbReference type="ARBA" id="ARBA00008432"/>
    </source>
</evidence>
<sequence length="481" mass="51149">MLFCLGRPELNPLTLKSKQLPIVNPVTSQHGRVLFISWVSFCLSFMAWYSFPPLMKSIRADIGLTQEQVLNSNIVALAAGLCMRFIAGPLCDRFGPRLVMVGILFSAAIPCGLAGTITTVHGLYAIRFFIGIAGACFVPTVVWCTAFFDKNAVGSANGIAAGFGNAGGGITYFVMPAVYDSLRLERGHTSHTAWRIAFIVPTILLIACGLFALLCCQDTPTGRWADRHEALARLHAAHGEVAHIDEEVLSKKLNDVKEDSSSKKSGGSAEVNEAATPGPGGKEIAPVYEVVLAPTLKEVIPALMCPQTLMLALPYVCTFGGELAINAILSAYYLQHQPQWGQTKAGQWAAMFGLLNVVTRPAGGIISDLIYRAVGPKYGVQSKKFWYAFLTAGQGVMALWVGLVDSPNAAVMVFGIAAIALFMDAANGAAYSLLPHVNPQINGVLSGLVGASGNLGGLLFSVGFRFTGSYARGIWIIGVCS</sequence>
<dbReference type="InterPro" id="IPR044772">
    <property type="entry name" value="NO3_transporter"/>
</dbReference>